<reference evidence="3 4" key="1">
    <citation type="journal article" date="2024" name="Commun. Biol.">
        <title>Comparative genomic analysis of thermophilic fungi reveals convergent evolutionary adaptations and gene losses.</title>
        <authorList>
            <person name="Steindorff A.S."/>
            <person name="Aguilar-Pontes M.V."/>
            <person name="Robinson A.J."/>
            <person name="Andreopoulos B."/>
            <person name="LaButti K."/>
            <person name="Kuo A."/>
            <person name="Mondo S."/>
            <person name="Riley R."/>
            <person name="Otillar R."/>
            <person name="Haridas S."/>
            <person name="Lipzen A."/>
            <person name="Grimwood J."/>
            <person name="Schmutz J."/>
            <person name="Clum A."/>
            <person name="Reid I.D."/>
            <person name="Moisan M.C."/>
            <person name="Butler G."/>
            <person name="Nguyen T.T.M."/>
            <person name="Dewar K."/>
            <person name="Conant G."/>
            <person name="Drula E."/>
            <person name="Henrissat B."/>
            <person name="Hansel C."/>
            <person name="Singer S."/>
            <person name="Hutchinson M.I."/>
            <person name="de Vries R.P."/>
            <person name="Natvig D.O."/>
            <person name="Powell A.J."/>
            <person name="Tsang A."/>
            <person name="Grigoriev I.V."/>
        </authorList>
    </citation>
    <scope>NUCLEOTIDE SEQUENCE [LARGE SCALE GENOMIC DNA]</scope>
    <source>
        <strain evidence="3 4">ATCC 22073</strain>
    </source>
</reference>
<sequence length="420" mass="48010">MVSTDSTSVMRVLAPSPKEGGWKITEEPFSVDALDDLPKQCYVFIDVADYQHTDGRRERILSHFGVPGYVANRTCFEINGFFGSNPSYRKGKLSGYSTWFRTLVKMVRKIPEHAHDNAPEYATGEKDYKWFEMTFFSRWCPPTDPQVEGTTAQMLCVDTPFDFPGELKRLLEKNDQPPLDLCDPFALHTRLIDQVIVYADISVWRVRDPVRMLEKTRLRLGAIFNPIHEMNRHAIHTTEVLDASIDTLTALQERRAAVHERISGELAEEYRDRARGYGEFQLSLVRNLKLRSQSNQERLKDEIELAFNNLSRQDNDVQKSIAVLTMVFLPATFISAVFSTTFYNFGENGTWEVSPKQWIYWATTIPATILSVFIWQMWVSHSDTISRVAGNLCKWPPTVGRGKRGKKMTASPPAGKVLEA</sequence>
<organism evidence="3 4">
    <name type="scientific">Remersonia thermophila</name>
    <dbReference type="NCBI Taxonomy" id="72144"/>
    <lineage>
        <taxon>Eukaryota</taxon>
        <taxon>Fungi</taxon>
        <taxon>Dikarya</taxon>
        <taxon>Ascomycota</taxon>
        <taxon>Pezizomycotina</taxon>
        <taxon>Sordariomycetes</taxon>
        <taxon>Sordariomycetidae</taxon>
        <taxon>Sordariales</taxon>
        <taxon>Sordariales incertae sedis</taxon>
        <taxon>Remersonia</taxon>
    </lineage>
</organism>
<proteinExistence type="predicted"/>
<dbReference type="Proteomes" id="UP001600064">
    <property type="component" value="Unassembled WGS sequence"/>
</dbReference>
<dbReference type="Gene3D" id="1.20.58.340">
    <property type="entry name" value="Magnesium transport protein CorA, transmembrane region"/>
    <property type="match status" value="1"/>
</dbReference>
<keyword evidence="2" id="KW-0472">Membrane</keyword>
<evidence type="ECO:0000313" key="3">
    <source>
        <dbReference type="EMBL" id="KAL2271338.1"/>
    </source>
</evidence>
<dbReference type="Pfam" id="PF01544">
    <property type="entry name" value="CorA"/>
    <property type="match status" value="1"/>
</dbReference>
<comment type="caution">
    <text evidence="3">The sequence shown here is derived from an EMBL/GenBank/DDBJ whole genome shotgun (WGS) entry which is preliminary data.</text>
</comment>
<protein>
    <submittedName>
        <fullName evidence="3">Uncharacterized protein</fullName>
    </submittedName>
</protein>
<keyword evidence="2" id="KW-1133">Transmembrane helix</keyword>
<feature type="transmembrane region" description="Helical" evidence="2">
    <location>
        <begin position="321"/>
        <end position="346"/>
    </location>
</feature>
<gene>
    <name evidence="3" type="ORF">VTJ83DRAFT_709</name>
</gene>
<evidence type="ECO:0000256" key="2">
    <source>
        <dbReference type="SAM" id="Phobius"/>
    </source>
</evidence>
<evidence type="ECO:0000313" key="4">
    <source>
        <dbReference type="Proteomes" id="UP001600064"/>
    </source>
</evidence>
<evidence type="ECO:0000256" key="1">
    <source>
        <dbReference type="SAM" id="MobiDB-lite"/>
    </source>
</evidence>
<name>A0ABR4DLW2_9PEZI</name>
<feature type="transmembrane region" description="Helical" evidence="2">
    <location>
        <begin position="358"/>
        <end position="378"/>
    </location>
</feature>
<feature type="region of interest" description="Disordered" evidence="1">
    <location>
        <begin position="400"/>
        <end position="420"/>
    </location>
</feature>
<keyword evidence="4" id="KW-1185">Reference proteome</keyword>
<dbReference type="GeneID" id="98128517"/>
<dbReference type="EMBL" id="JAZGUE010000001">
    <property type="protein sequence ID" value="KAL2271338.1"/>
    <property type="molecule type" value="Genomic_DNA"/>
</dbReference>
<dbReference type="InterPro" id="IPR002523">
    <property type="entry name" value="MgTranspt_CorA/ZnTranspt_ZntB"/>
</dbReference>
<keyword evidence="2" id="KW-0812">Transmembrane</keyword>
<dbReference type="RefSeq" id="XP_070870062.1">
    <property type="nucleotide sequence ID" value="XM_071013873.1"/>
</dbReference>
<accession>A0ABR4DLW2</accession>